<organism evidence="1 2">
    <name type="scientific">Mythimna loreyi</name>
    <dbReference type="NCBI Taxonomy" id="667449"/>
    <lineage>
        <taxon>Eukaryota</taxon>
        <taxon>Metazoa</taxon>
        <taxon>Ecdysozoa</taxon>
        <taxon>Arthropoda</taxon>
        <taxon>Hexapoda</taxon>
        <taxon>Insecta</taxon>
        <taxon>Pterygota</taxon>
        <taxon>Neoptera</taxon>
        <taxon>Endopterygota</taxon>
        <taxon>Lepidoptera</taxon>
        <taxon>Glossata</taxon>
        <taxon>Ditrysia</taxon>
        <taxon>Noctuoidea</taxon>
        <taxon>Noctuidae</taxon>
        <taxon>Noctuinae</taxon>
        <taxon>Hadenini</taxon>
        <taxon>Mythimna</taxon>
    </lineage>
</organism>
<sequence>MMVLHIIVQWLAVLLMMTTNSQFMPPPSFPYPFQQGQPGAQMMHNMPNGSPAMQMPNGGHMMQPASGGPMMQMPNGAQLMQMPQGPIMMPHLPRLPGMSANPMQMPMPLPMNGGRLPMVIMPHHSKKADRPRRKKRKPKRKRINMESSSSEDSCSESVDYRRSRNKVKSSLRKSNKREVLTPVVSYVTKDGYVVYQKKIKKDKARDWLEMTKGDDDRHDSRQFKDKIKIRDHDH</sequence>
<gene>
    <name evidence="1" type="ORF">PYW08_016154</name>
</gene>
<keyword evidence="2" id="KW-1185">Reference proteome</keyword>
<evidence type="ECO:0000313" key="1">
    <source>
        <dbReference type="EMBL" id="KAJ8724680.1"/>
    </source>
</evidence>
<accession>A0ACC2QTA3</accession>
<dbReference type="EMBL" id="CM056784">
    <property type="protein sequence ID" value="KAJ8724680.1"/>
    <property type="molecule type" value="Genomic_DNA"/>
</dbReference>
<name>A0ACC2QTA3_9NEOP</name>
<dbReference type="Proteomes" id="UP001231649">
    <property type="component" value="Chromosome 8"/>
</dbReference>
<comment type="caution">
    <text evidence="1">The sequence shown here is derived from an EMBL/GenBank/DDBJ whole genome shotgun (WGS) entry which is preliminary data.</text>
</comment>
<evidence type="ECO:0000313" key="2">
    <source>
        <dbReference type="Proteomes" id="UP001231649"/>
    </source>
</evidence>
<proteinExistence type="predicted"/>
<protein>
    <submittedName>
        <fullName evidence="1">Uncharacterized protein</fullName>
    </submittedName>
</protein>
<reference evidence="1" key="1">
    <citation type="submission" date="2023-03" db="EMBL/GenBank/DDBJ databases">
        <title>Chromosome-level genomes of two armyworms, Mythimna separata and Mythimna loreyi, provide insights into the biosynthesis and reception of sex pheromones.</title>
        <authorList>
            <person name="Zhao H."/>
        </authorList>
    </citation>
    <scope>NUCLEOTIDE SEQUENCE</scope>
    <source>
        <strain evidence="1">BeijingLab</strain>
    </source>
</reference>